<evidence type="ECO:0000256" key="4">
    <source>
        <dbReference type="ARBA" id="ARBA00022695"/>
    </source>
</evidence>
<evidence type="ECO:0000256" key="9">
    <source>
        <dbReference type="ARBA" id="ARBA00022953"/>
    </source>
</evidence>
<evidence type="ECO:0000256" key="3">
    <source>
        <dbReference type="ARBA" id="ARBA00022679"/>
    </source>
</evidence>
<dbReference type="InterPro" id="IPR043128">
    <property type="entry name" value="Rev_trsase/Diguanyl_cyclase"/>
</dbReference>
<dbReference type="SUPFAM" id="SSF56672">
    <property type="entry name" value="DNA/RNA polymerases"/>
    <property type="match status" value="1"/>
</dbReference>
<dbReference type="EMBL" id="KX883688">
    <property type="protein sequence ID" value="APG77437.1"/>
    <property type="molecule type" value="Genomic_RNA"/>
</dbReference>
<evidence type="ECO:0000256" key="6">
    <source>
        <dbReference type="ARBA" id="ARBA00022801"/>
    </source>
</evidence>
<feature type="coiled-coil region" evidence="10">
    <location>
        <begin position="642"/>
        <end position="669"/>
    </location>
</feature>
<dbReference type="RefSeq" id="YP_009330058.1">
    <property type="nucleotide sequence ID" value="NC_032222.1"/>
</dbReference>
<keyword evidence="9" id="KW-0693">Viral RNA replication</keyword>
<keyword evidence="8" id="KW-0067">ATP-binding</keyword>
<evidence type="ECO:0000256" key="2">
    <source>
        <dbReference type="ARBA" id="ARBA00022670"/>
    </source>
</evidence>
<feature type="domain" description="RdRp catalytic" evidence="11">
    <location>
        <begin position="1961"/>
        <end position="2101"/>
    </location>
</feature>
<dbReference type="KEGG" id="vg:30684905"/>
<keyword evidence="3" id="KW-0808">Transferase</keyword>
<dbReference type="GO" id="GO:0003724">
    <property type="term" value="F:RNA helicase activity"/>
    <property type="evidence" value="ECO:0007669"/>
    <property type="project" value="InterPro"/>
</dbReference>
<evidence type="ECO:0000313" key="13">
    <source>
        <dbReference type="EMBL" id="APG77437.1"/>
    </source>
</evidence>
<name>A0A1L3KJ55_9VIRU</name>
<keyword evidence="2" id="KW-0645">Protease</keyword>
<keyword evidence="1" id="KW-0696">RNA-directed RNA polymerase</keyword>
<dbReference type="GO" id="GO:0003723">
    <property type="term" value="F:RNA binding"/>
    <property type="evidence" value="ECO:0007669"/>
    <property type="project" value="InterPro"/>
</dbReference>
<evidence type="ECO:0000256" key="10">
    <source>
        <dbReference type="SAM" id="Coils"/>
    </source>
</evidence>
<evidence type="ECO:0000256" key="7">
    <source>
        <dbReference type="ARBA" id="ARBA00022807"/>
    </source>
</evidence>
<reference evidence="13" key="1">
    <citation type="journal article" date="2016" name="Nature">
        <title>Redefining the invertebrate RNA virosphere.</title>
        <authorList>
            <person name="Shi M."/>
            <person name="Lin X.D."/>
            <person name="Tian J.H."/>
            <person name="Chen L.J."/>
            <person name="Chen X."/>
            <person name="Li C.X."/>
            <person name="Qin X.C."/>
            <person name="Li J."/>
            <person name="Cao J.P."/>
            <person name="Eden J.S."/>
            <person name="Buchmann J."/>
            <person name="Wang W."/>
            <person name="Xu J."/>
            <person name="Holmes E.C."/>
            <person name="Zhang Y.Z."/>
        </authorList>
    </citation>
    <scope>NUCLEOTIDE SEQUENCE [LARGE SCALE GENOMIC DNA]</scope>
    <source>
        <strain evidence="13">Spider133992</strain>
    </source>
</reference>
<keyword evidence="7" id="KW-0788">Thiol protease</keyword>
<keyword evidence="6" id="KW-0378">Hydrolase</keyword>
<evidence type="ECO:0000259" key="11">
    <source>
        <dbReference type="PROSITE" id="PS50507"/>
    </source>
</evidence>
<dbReference type="SUPFAM" id="SSF50494">
    <property type="entry name" value="Trypsin-like serine proteases"/>
    <property type="match status" value="1"/>
</dbReference>
<accession>A0A1L3KJ55</accession>
<dbReference type="InterPro" id="IPR043502">
    <property type="entry name" value="DNA/RNA_pol_sf"/>
</dbReference>
<dbReference type="Proteomes" id="UP000204491">
    <property type="component" value="Segment"/>
</dbReference>
<dbReference type="GeneID" id="30684905"/>
<organism evidence="13">
    <name type="scientific">Hubei picorna-like virus 82</name>
    <dbReference type="NCBI Taxonomy" id="1923167"/>
    <lineage>
        <taxon>Viruses</taxon>
        <taxon>Riboviria</taxon>
        <taxon>Orthornavirae</taxon>
        <taxon>Pisuviricota</taxon>
        <taxon>Pisoniviricetes</taxon>
        <taxon>Picornavirales</taxon>
        <taxon>Polycipiviridae</taxon>
        <taxon>Chipolycivirus</taxon>
        <taxon>Chipolycivirus hubeiense</taxon>
        <taxon>Hubei chipolycivirus</taxon>
    </lineage>
</organism>
<dbReference type="GO" id="GO:0006508">
    <property type="term" value="P:proteolysis"/>
    <property type="evidence" value="ECO:0007669"/>
    <property type="project" value="UniProtKB-KW"/>
</dbReference>
<evidence type="ECO:0008006" key="15">
    <source>
        <dbReference type="Google" id="ProtNLM"/>
    </source>
</evidence>
<dbReference type="GO" id="GO:0039694">
    <property type="term" value="P:viral RNA genome replication"/>
    <property type="evidence" value="ECO:0007669"/>
    <property type="project" value="InterPro"/>
</dbReference>
<keyword evidence="4" id="KW-0548">Nucleotidyltransferase</keyword>
<proteinExistence type="predicted"/>
<keyword evidence="5" id="KW-0547">Nucleotide-binding</keyword>
<feature type="domain" description="SF3 helicase" evidence="12">
    <location>
        <begin position="840"/>
        <end position="1020"/>
    </location>
</feature>
<dbReference type="PROSITE" id="PS51218">
    <property type="entry name" value="SF3_HELICASE_2"/>
    <property type="match status" value="1"/>
</dbReference>
<dbReference type="InterPro" id="IPR007094">
    <property type="entry name" value="RNA-dir_pol_PSvirus"/>
</dbReference>
<dbReference type="Gene3D" id="3.30.70.270">
    <property type="match status" value="1"/>
</dbReference>
<keyword evidence="10" id="KW-0175">Coiled coil</keyword>
<evidence type="ECO:0000259" key="12">
    <source>
        <dbReference type="PROSITE" id="PS51218"/>
    </source>
</evidence>
<dbReference type="GO" id="GO:0005524">
    <property type="term" value="F:ATP binding"/>
    <property type="evidence" value="ECO:0007669"/>
    <property type="project" value="UniProtKB-KW"/>
</dbReference>
<sequence>MKMSQSNNKSNKGLAAKQEKIRVYGKTRNFKANKRIQIRFNYAYTDKLGFEKKTRFEDGYQWFVENLAKNVYSVEGFLIIPSECIMVRYGSKNYQDVDGRLVATIFNGLRFVTNLDLDQVVEMAALMSTVRMMTMKKHLFITDAISLFIHNFRRYARDLSVVNSNIDINDQVAYERLVEKAKDFRVVIPYKIGDEIGDFGDHIDRIISSEKYGIINDFDMMPKFPPTFEEMENIITKKISEAKKEFDEQTTVQGILRVYEKKLSGFETERFVSSFETVYIQKMQPILNYRCPPNWQNELIQMMVLNVIDGEHITYGISEIEVPITELQAFKRTIQNLGTLRYMDFCFVPELAEEVSDNEVAVVEIPEYTSDIRKYVSLFKKEIEYQRSLQLMAQRFALNLKLENPDNMFFNAYKILWRAMERRELDVSNGRGPTAEVESNNINRVEKLHLHQDCRKLQNTTLDFEEPSTSKKEASQDLTDKNVFRRALDAFTQPVKSLKSSFSNIEDKIGDATHKIKEVANKISVKLDDKGFATLAKGFSEFDGSSFSATLGSIKMLANTFFDQALQWIYKQFGFNISIKLDVSDLVITYILWINTTSSQVKLLILGYLAMQCGILDFVFQILKSIALKVKDYMTNEDTGFAEELEKEEKALQMKKQNVMEDIEKKKDKITSIFEKAEEPDETLWEKVWSGLEHGMPIVLGLGVVGVAAAFAYDAVDKPGKIGDKVVKVCRAMSFIGLGLGSISAIIKHGMGIIKVAFDYINHYIRGKEDTKIKKMETVVNFLKKANYIPGVSNYVFATDTAAAVIFMRHYLEIPKIDKFIHEIEDATLRTTYGIRRREMTQMYGAVKAALHVAIQGAEIMHIQFYSEPGAGKTDLSQNVIKDLAAKFTEVRDALDEKKGLPKMPNLDDDTVYFGMECEKYKDLYYGQKYMIIDEMNFFQAEDQESIQFKLGLFSGKPTVANKAAIEDKGMLFNLNMVISNTNNPFPAPNDVISPEALQRRRILIEAKVKPEFLTDGHIDPQKIADAGANRNNSEHLSFTIIDPIKKPPQPVNSSYVDLDYHQLVRVLKVKVENHILTEESRLENRTGAYSHVRSHIESMINRVEQSTINGQDVRAIKKEILRLAAYLKNAKTVDFSDPAVINKEFRPMNRLVAATIEQYNRFRRAYDFIAAPFTSETAHQHALGPCIDDCGFEDVNFEGASILINRCPKCHYEACRGFQLMLNASDLLNIYPHTSYPDAEPIIMTEDTILERGENAGCTTLKQYQDKKGSPYVVLEKCDDFTPMGSINHIFDPTKFNIYKIKGKEQLVYEEEIPSDEDKRDSLLAYMRYLETMDSMSEVKKAINRKRSRYNANLIRLTYMERLKQAASSTWNTIKNVVVNFVSGCLGYLGQGLEIGITSMIAIVVIWGSLYGIGKLLSGSTDTAAYSKSIRTNTISRRLEDTSLFVENQNNENVKYARRGQVIMIAMDPTRTHLIGWINGCCIQGNVFMVPNHFLKNLKGTVHLLVLDPTKLTTSNNEGIYEMDVKVSDFKQIRGKDAALVALPKIRMMVSLKKKFITEEDLGDSNKNFSTFRASYQGYRAPSDFDNITVADFRTRINKNLYASEVMDSNPDPQNSSKFDMHTFKALGDVRFGDSGSLVVHTNTKMQSHFLVGHMIQRSNIDRQPVGVFITQEDLDMALQSFAVPQKLEVCHYQGKQLPETHEYYKVFDFPENVCLADKDRSINETRGFAKTPIFGVFTVETEPAILNSADPRIPEGARHPLKVSLNKSNGQNPPYISEEERDFMVKSLIQHYEKQLSYPIRTIRIYNTLDAIRGTKEMGSVPINIHSSAGLPYADMPGVSGKRPFIRYDEEQKTYVVQDRIINDVKLYEHLYKSGIIPQNMKLEFIKKELVGPNKIENPKTRTVGTGNIIHQIVYNKCNKALQLLVKNAWREGKTTSFAMGLDLEIHGNQIVQGLKYIDYMYDFDVKAWEASINYELLTMANEVKVKLMQKAYASRGQQCSYDYETISQALVTDYTDCDVHFKDVIYAKNSGLLSGHPGTFIENTDVHIMLVYLIARRILTKHKKLGWANATDIYNNIKVVVAADDIVMAISPLMRPYFTPEDIKWGYSTVGFEITSADKSPEINVKTVEEIQFLKHKFKKDKEGIYHAYPLTSIIYQLFNWYRTDTKLGREELLLQNYSDAFRFSFFIGEEFYENTRERFNKANLNNNIQWNFTYAEMRAMILQDREELNMFEHSNEPKIRAEAENFYDRFFQQ</sequence>
<protein>
    <recommendedName>
        <fullName evidence="15">SF3 helicase domain-containing protein</fullName>
    </recommendedName>
</protein>
<evidence type="ECO:0000313" key="14">
    <source>
        <dbReference type="Proteomes" id="UP000204491"/>
    </source>
</evidence>
<dbReference type="InterPro" id="IPR001205">
    <property type="entry name" value="RNA-dir_pol_C"/>
</dbReference>
<dbReference type="PROSITE" id="PS50507">
    <property type="entry name" value="RDRP_SSRNA_POS"/>
    <property type="match status" value="1"/>
</dbReference>
<evidence type="ECO:0000256" key="5">
    <source>
        <dbReference type="ARBA" id="ARBA00022741"/>
    </source>
</evidence>
<keyword evidence="14" id="KW-1185">Reference proteome</keyword>
<dbReference type="GO" id="GO:0006351">
    <property type="term" value="P:DNA-templated transcription"/>
    <property type="evidence" value="ECO:0007669"/>
    <property type="project" value="InterPro"/>
</dbReference>
<dbReference type="GO" id="GO:0003968">
    <property type="term" value="F:RNA-directed RNA polymerase activity"/>
    <property type="evidence" value="ECO:0007669"/>
    <property type="project" value="UniProtKB-KW"/>
</dbReference>
<dbReference type="InterPro" id="IPR000605">
    <property type="entry name" value="Helicase_SF3_ssDNA/RNA_vir"/>
</dbReference>
<dbReference type="Pfam" id="PF00910">
    <property type="entry name" value="RNA_helicase"/>
    <property type="match status" value="1"/>
</dbReference>
<dbReference type="InterPro" id="IPR014759">
    <property type="entry name" value="Helicase_SF3_ssRNA_vir"/>
</dbReference>
<dbReference type="InterPro" id="IPR009003">
    <property type="entry name" value="Peptidase_S1_PA"/>
</dbReference>
<evidence type="ECO:0000256" key="8">
    <source>
        <dbReference type="ARBA" id="ARBA00022840"/>
    </source>
</evidence>
<evidence type="ECO:0000256" key="1">
    <source>
        <dbReference type="ARBA" id="ARBA00022484"/>
    </source>
</evidence>
<dbReference type="Pfam" id="PF00680">
    <property type="entry name" value="RdRP_1"/>
    <property type="match status" value="1"/>
</dbReference>
<dbReference type="GO" id="GO:0008234">
    <property type="term" value="F:cysteine-type peptidase activity"/>
    <property type="evidence" value="ECO:0007669"/>
    <property type="project" value="UniProtKB-KW"/>
</dbReference>